<dbReference type="RefSeq" id="WP_132419631.1">
    <property type="nucleotide sequence ID" value="NZ_SKFG01000023.1"/>
</dbReference>
<keyword evidence="1" id="KW-0472">Membrane</keyword>
<keyword evidence="1" id="KW-1133">Transmembrane helix</keyword>
<evidence type="ECO:0000313" key="3">
    <source>
        <dbReference type="Proteomes" id="UP000295418"/>
    </source>
</evidence>
<keyword evidence="1" id="KW-0812">Transmembrane</keyword>
<evidence type="ECO:0000313" key="2">
    <source>
        <dbReference type="EMBL" id="TCZ75056.1"/>
    </source>
</evidence>
<proteinExistence type="predicted"/>
<keyword evidence="3" id="KW-1185">Reference proteome</keyword>
<sequence length="218" mass="25012">MASKKNGRKAKENIQKTNNTEYISLTITGLSAFFALLAVIISIWSWNVSERSYRLAEKQDLEKKTAIWIGEYYKDKKEIKFTSSADEIKLQIGNVIFPKEMEKGKSYIQPPNFTYPTTLLEVSLSDYVNKSVPRSPDHISVAEMHIPLVVQSQYIAAGNTYSVQSIYRLIFLSTVSHQEFKMPTVEIQGIIFNRHLDINEDAAKVLELEWKRIKSEAK</sequence>
<organism evidence="2 3">
    <name type="scientific">Paenibacillus albiflavus</name>
    <dbReference type="NCBI Taxonomy" id="2545760"/>
    <lineage>
        <taxon>Bacteria</taxon>
        <taxon>Bacillati</taxon>
        <taxon>Bacillota</taxon>
        <taxon>Bacilli</taxon>
        <taxon>Bacillales</taxon>
        <taxon>Paenibacillaceae</taxon>
        <taxon>Paenibacillus</taxon>
    </lineage>
</organism>
<protein>
    <submittedName>
        <fullName evidence="2">Uncharacterized protein</fullName>
    </submittedName>
</protein>
<feature type="transmembrane region" description="Helical" evidence="1">
    <location>
        <begin position="21"/>
        <end position="46"/>
    </location>
</feature>
<dbReference type="Proteomes" id="UP000295418">
    <property type="component" value="Unassembled WGS sequence"/>
</dbReference>
<dbReference type="AlphaFoldDB" id="A0A4R4E5W6"/>
<comment type="caution">
    <text evidence="2">The sequence shown here is derived from an EMBL/GenBank/DDBJ whole genome shotgun (WGS) entry which is preliminary data.</text>
</comment>
<evidence type="ECO:0000256" key="1">
    <source>
        <dbReference type="SAM" id="Phobius"/>
    </source>
</evidence>
<dbReference type="OrthoDB" id="9854597at2"/>
<gene>
    <name evidence="2" type="ORF">E0485_18885</name>
</gene>
<name>A0A4R4E5W6_9BACL</name>
<dbReference type="EMBL" id="SKFG01000023">
    <property type="protein sequence ID" value="TCZ75056.1"/>
    <property type="molecule type" value="Genomic_DNA"/>
</dbReference>
<accession>A0A4R4E5W6</accession>
<reference evidence="2 3" key="1">
    <citation type="submission" date="2019-03" db="EMBL/GenBank/DDBJ databases">
        <authorList>
            <person name="Kim M.K.M."/>
        </authorList>
    </citation>
    <scope>NUCLEOTIDE SEQUENCE [LARGE SCALE GENOMIC DNA]</scope>
    <source>
        <strain evidence="2 3">18JY21-1</strain>
    </source>
</reference>